<keyword evidence="8" id="KW-0496">Mitochondrion</keyword>
<dbReference type="GO" id="GO:0005739">
    <property type="term" value="C:mitochondrion"/>
    <property type="evidence" value="ECO:0007669"/>
    <property type="project" value="UniProtKB-SubCell"/>
</dbReference>
<dbReference type="EC" id="3.2.2.-" evidence="8"/>
<reference evidence="10 11" key="1">
    <citation type="journal article" date="2019" name="New Phytol.">
        <title>Comparative genomics reveals unique wood-decay strategies and fruiting body development in the Schizophyllaceae.</title>
        <authorList>
            <person name="Almasi E."/>
            <person name="Sahu N."/>
            <person name="Krizsan K."/>
            <person name="Balint B."/>
            <person name="Kovacs G.M."/>
            <person name="Kiss B."/>
            <person name="Cseklye J."/>
            <person name="Drula E."/>
            <person name="Henrissat B."/>
            <person name="Nagy I."/>
            <person name="Chovatia M."/>
            <person name="Adam C."/>
            <person name="LaButti K."/>
            <person name="Lipzen A."/>
            <person name="Riley R."/>
            <person name="Grigoriev I.V."/>
            <person name="Nagy L.G."/>
        </authorList>
    </citation>
    <scope>NUCLEOTIDE SEQUENCE [LARGE SCALE GENOMIC DNA]</scope>
    <source>
        <strain evidence="10 11">NL-1724</strain>
    </source>
</reference>
<comment type="caution">
    <text evidence="8">Lacks conserved residue(s) required for the propagation of feature annotation.</text>
</comment>
<accession>A0A550CY57</accession>
<dbReference type="GO" id="GO:0003677">
    <property type="term" value="F:DNA binding"/>
    <property type="evidence" value="ECO:0007669"/>
    <property type="project" value="UniProtKB-UniRule"/>
</dbReference>
<dbReference type="GO" id="GO:0000703">
    <property type="term" value="F:oxidized pyrimidine nucleobase lesion DNA N-glycosylase activity"/>
    <property type="evidence" value="ECO:0007669"/>
    <property type="project" value="UniProtKB-UniRule"/>
</dbReference>
<dbReference type="SUPFAM" id="SSF48150">
    <property type="entry name" value="DNA-glycosylase"/>
    <property type="match status" value="1"/>
</dbReference>
<feature type="domain" description="HhH-GPD" evidence="9">
    <location>
        <begin position="37"/>
        <end position="190"/>
    </location>
</feature>
<dbReference type="EMBL" id="VDMD01000001">
    <property type="protein sequence ID" value="TRM69721.1"/>
    <property type="molecule type" value="Genomic_DNA"/>
</dbReference>
<dbReference type="GO" id="GO:0005634">
    <property type="term" value="C:nucleus"/>
    <property type="evidence" value="ECO:0007669"/>
    <property type="project" value="UniProtKB-SubCell"/>
</dbReference>
<keyword evidence="4 8" id="KW-0234">DNA repair</keyword>
<dbReference type="InterPro" id="IPR011257">
    <property type="entry name" value="DNA_glycosylase"/>
</dbReference>
<organism evidence="10 11">
    <name type="scientific">Schizophyllum amplum</name>
    <dbReference type="NCBI Taxonomy" id="97359"/>
    <lineage>
        <taxon>Eukaryota</taxon>
        <taxon>Fungi</taxon>
        <taxon>Dikarya</taxon>
        <taxon>Basidiomycota</taxon>
        <taxon>Agaricomycotina</taxon>
        <taxon>Agaricomycetes</taxon>
        <taxon>Agaricomycetidae</taxon>
        <taxon>Agaricales</taxon>
        <taxon>Schizophyllaceae</taxon>
        <taxon>Schizophyllum</taxon>
    </lineage>
</organism>
<evidence type="ECO:0000256" key="4">
    <source>
        <dbReference type="ARBA" id="ARBA00023204"/>
    </source>
</evidence>
<dbReference type="Gene3D" id="1.10.1670.10">
    <property type="entry name" value="Helix-hairpin-Helix base-excision DNA repair enzymes (C-terminal)"/>
    <property type="match status" value="1"/>
</dbReference>
<evidence type="ECO:0000256" key="3">
    <source>
        <dbReference type="ARBA" id="ARBA00022801"/>
    </source>
</evidence>
<dbReference type="OrthoDB" id="2099276at2759"/>
<name>A0A550CY57_9AGAR</name>
<dbReference type="Gene3D" id="1.10.340.30">
    <property type="entry name" value="Hypothetical protein, domain 2"/>
    <property type="match status" value="1"/>
</dbReference>
<comment type="similarity">
    <text evidence="1 8">Belongs to the Nth/MutY family.</text>
</comment>
<dbReference type="GO" id="GO:0140078">
    <property type="term" value="F:class I DNA-(apurinic or apyrimidinic site) endonuclease activity"/>
    <property type="evidence" value="ECO:0007669"/>
    <property type="project" value="UniProtKB-EC"/>
</dbReference>
<dbReference type="FunFam" id="1.10.1670.10:FF:000003">
    <property type="entry name" value="Endonuclease III homolog"/>
    <property type="match status" value="1"/>
</dbReference>
<protein>
    <recommendedName>
        <fullName evidence="8">Endonuclease III homolog</fullName>
        <ecNumber evidence="8">3.2.2.-</ecNumber>
        <ecNumber evidence="8">4.2.99.18</ecNumber>
    </recommendedName>
    <alternativeName>
        <fullName evidence="8">Bifunctional DNA N-glycosylase/DNA-(apurinic or apyrimidinic site) lyase</fullName>
        <shortName evidence="8">DNA glycosylase/AP lyase</shortName>
    </alternativeName>
</protein>
<dbReference type="Pfam" id="PF00730">
    <property type="entry name" value="HhH-GPD"/>
    <property type="match status" value="1"/>
</dbReference>
<evidence type="ECO:0000256" key="1">
    <source>
        <dbReference type="ARBA" id="ARBA00008343"/>
    </source>
</evidence>
<evidence type="ECO:0000313" key="10">
    <source>
        <dbReference type="EMBL" id="TRM69721.1"/>
    </source>
</evidence>
<comment type="caution">
    <text evidence="10">The sequence shown here is derived from an EMBL/GenBank/DDBJ whole genome shotgun (WGS) entry which is preliminary data.</text>
</comment>
<evidence type="ECO:0000313" key="11">
    <source>
        <dbReference type="Proteomes" id="UP000320762"/>
    </source>
</evidence>
<keyword evidence="2 8" id="KW-0227">DNA damage</keyword>
<gene>
    <name evidence="8" type="primary">NTH1</name>
    <name evidence="10" type="ORF">BD626DRAFT_393293</name>
</gene>
<evidence type="ECO:0000256" key="2">
    <source>
        <dbReference type="ARBA" id="ARBA00022763"/>
    </source>
</evidence>
<evidence type="ECO:0000256" key="7">
    <source>
        <dbReference type="ARBA" id="ARBA00044632"/>
    </source>
</evidence>
<comment type="subcellular location">
    <subcellularLocation>
        <location evidence="8">Nucleus</location>
    </subcellularLocation>
    <subcellularLocation>
        <location evidence="8">Mitochondrion</location>
    </subcellularLocation>
</comment>
<keyword evidence="5 8" id="KW-0456">Lyase</keyword>
<comment type="catalytic activity">
    <reaction evidence="7 8">
        <text>2'-deoxyribonucleotide-(2'-deoxyribose 5'-phosphate)-2'-deoxyribonucleotide-DNA = a 3'-end 2'-deoxyribonucleotide-(2,3-dehydro-2,3-deoxyribose 5'-phosphate)-DNA + a 5'-end 5'-phospho-2'-deoxyribonucleoside-DNA + H(+)</text>
        <dbReference type="Rhea" id="RHEA:66592"/>
        <dbReference type="Rhea" id="RHEA-COMP:13180"/>
        <dbReference type="Rhea" id="RHEA-COMP:16897"/>
        <dbReference type="Rhea" id="RHEA-COMP:17067"/>
        <dbReference type="ChEBI" id="CHEBI:15378"/>
        <dbReference type="ChEBI" id="CHEBI:136412"/>
        <dbReference type="ChEBI" id="CHEBI:157695"/>
        <dbReference type="ChEBI" id="CHEBI:167181"/>
        <dbReference type="EC" id="4.2.99.18"/>
    </reaction>
</comment>
<dbReference type="Pfam" id="PF00633">
    <property type="entry name" value="HHH"/>
    <property type="match status" value="1"/>
</dbReference>
<dbReference type="SMART" id="SM00478">
    <property type="entry name" value="ENDO3c"/>
    <property type="match status" value="1"/>
</dbReference>
<keyword evidence="11" id="KW-1185">Reference proteome</keyword>
<dbReference type="PANTHER" id="PTHR43286:SF1">
    <property type="entry name" value="ENDONUCLEASE III-LIKE PROTEIN 1"/>
    <property type="match status" value="1"/>
</dbReference>
<dbReference type="EC" id="4.2.99.18" evidence="8"/>
<dbReference type="GO" id="GO:0006285">
    <property type="term" value="P:base-excision repair, AP site formation"/>
    <property type="evidence" value="ECO:0007669"/>
    <property type="project" value="UniProtKB-UniRule"/>
</dbReference>
<dbReference type="HAMAP" id="MF_03183">
    <property type="entry name" value="Endonuclease_III_Nth"/>
    <property type="match status" value="1"/>
</dbReference>
<dbReference type="FunFam" id="1.10.340.30:FF:000001">
    <property type="entry name" value="Endonuclease III"/>
    <property type="match status" value="1"/>
</dbReference>
<evidence type="ECO:0000256" key="8">
    <source>
        <dbReference type="HAMAP-Rule" id="MF_03183"/>
    </source>
</evidence>
<dbReference type="CDD" id="cd00056">
    <property type="entry name" value="ENDO3c"/>
    <property type="match status" value="1"/>
</dbReference>
<dbReference type="GO" id="GO:0006289">
    <property type="term" value="P:nucleotide-excision repair"/>
    <property type="evidence" value="ECO:0007669"/>
    <property type="project" value="TreeGrafter"/>
</dbReference>
<comment type="function">
    <text evidence="8">Bifunctional DNA N-glycosylase with associated apurinic/apyrimidinic (AP) lyase function that catalyzes the first step in base excision repair (BER), the primary repair pathway for the repair of oxidative DNA damage. The DNA N-glycosylase activity releases the damaged DNA base from DNA by cleaving the N-glycosidic bond, leaving an AP site. The AP lyase activity cleaves the phosphodiester bond 3' to the AP site by a beta-elimination. Primarily recognizes and repairs oxidative base damage of pyrimidines.</text>
</comment>
<dbReference type="InterPro" id="IPR003265">
    <property type="entry name" value="HhH-GPD_domain"/>
</dbReference>
<sequence>MRAGVEAAVDTMGCHMAQREETDPRAKRLTTLVSLMLSSQTKDEVVDAAVKKLRQALGGSITLQALLEADKSTISEAICKVGFWPKKTGYIMETVRSLRDDFDGDVPKTAKELCSLKGVGPKMAYLCLNAAWNIYDGIGVDVHVHRITNRLKWHTPPTKTPEATRMNLQSWLPKEFWGDINPMLVGFGQAICYPVNPRCDRCTLRDSGLCPSAMQVVGPTKRKPAKKIMASSDGVGLSQVAIELDPEVDKPLIQASSS</sequence>
<evidence type="ECO:0000256" key="5">
    <source>
        <dbReference type="ARBA" id="ARBA00023239"/>
    </source>
</evidence>
<dbReference type="InterPro" id="IPR030841">
    <property type="entry name" value="NTH1"/>
</dbReference>
<dbReference type="Proteomes" id="UP000320762">
    <property type="component" value="Unassembled WGS sequence"/>
</dbReference>
<keyword evidence="3 8" id="KW-0378">Hydrolase</keyword>
<evidence type="ECO:0000256" key="6">
    <source>
        <dbReference type="ARBA" id="ARBA00023295"/>
    </source>
</evidence>
<dbReference type="InterPro" id="IPR000445">
    <property type="entry name" value="HhH_motif"/>
</dbReference>
<dbReference type="STRING" id="97359.A0A550CY57"/>
<proteinExistence type="inferred from homology"/>
<dbReference type="AlphaFoldDB" id="A0A550CY57"/>
<dbReference type="InterPro" id="IPR023170">
    <property type="entry name" value="HhH_base_excis_C"/>
</dbReference>
<keyword evidence="8" id="KW-0539">Nucleus</keyword>
<keyword evidence="6 8" id="KW-0326">Glycosidase</keyword>
<dbReference type="PANTHER" id="PTHR43286">
    <property type="entry name" value="ENDONUCLEASE III-LIKE PROTEIN 1"/>
    <property type="match status" value="1"/>
</dbReference>
<evidence type="ECO:0000259" key="9">
    <source>
        <dbReference type="SMART" id="SM00478"/>
    </source>
</evidence>